<dbReference type="InterPro" id="IPR050765">
    <property type="entry name" value="Riboflavin_Biosynth_HTPR"/>
</dbReference>
<dbReference type="SUPFAM" id="SSF53597">
    <property type="entry name" value="Dihydrofolate reductase-like"/>
    <property type="match status" value="1"/>
</dbReference>
<reference evidence="2 3" key="1">
    <citation type="submission" date="2019-02" db="EMBL/GenBank/DDBJ databases">
        <title>Deep-cultivation of Planctomycetes and their phenomic and genomic characterization uncovers novel biology.</title>
        <authorList>
            <person name="Wiegand S."/>
            <person name="Jogler M."/>
            <person name="Boedeker C."/>
            <person name="Pinto D."/>
            <person name="Vollmers J."/>
            <person name="Rivas-Marin E."/>
            <person name="Kohn T."/>
            <person name="Peeters S.H."/>
            <person name="Heuer A."/>
            <person name="Rast P."/>
            <person name="Oberbeckmann S."/>
            <person name="Bunk B."/>
            <person name="Jeske O."/>
            <person name="Meyerdierks A."/>
            <person name="Storesund J.E."/>
            <person name="Kallscheuer N."/>
            <person name="Luecker S."/>
            <person name="Lage O.M."/>
            <person name="Pohl T."/>
            <person name="Merkel B.J."/>
            <person name="Hornburger P."/>
            <person name="Mueller R.-W."/>
            <person name="Bruemmer F."/>
            <person name="Labrenz M."/>
            <person name="Spormann A.M."/>
            <person name="Op den Camp H."/>
            <person name="Overmann J."/>
            <person name="Amann R."/>
            <person name="Jetten M.S.M."/>
            <person name="Mascher T."/>
            <person name="Medema M.H."/>
            <person name="Devos D.P."/>
            <person name="Kaster A.-K."/>
            <person name="Ovreas L."/>
            <person name="Rohde M."/>
            <person name="Galperin M.Y."/>
            <person name="Jogler C."/>
        </authorList>
    </citation>
    <scope>NUCLEOTIDE SEQUENCE [LARGE SCALE GENOMIC DNA]</scope>
    <source>
        <strain evidence="2 3">KS4</strain>
    </source>
</reference>
<dbReference type="EC" id="1.5.1.3" evidence="2"/>
<gene>
    <name evidence="2" type="primary">folA</name>
    <name evidence="2" type="ORF">KS4_05840</name>
</gene>
<dbReference type="EMBL" id="CP036425">
    <property type="protein sequence ID" value="QDU32552.1"/>
    <property type="molecule type" value="Genomic_DNA"/>
</dbReference>
<dbReference type="InterPro" id="IPR024072">
    <property type="entry name" value="DHFR-like_dom_sf"/>
</dbReference>
<keyword evidence="2" id="KW-0560">Oxidoreductase</keyword>
<protein>
    <submittedName>
        <fullName evidence="2">Dihydrofolate reductase</fullName>
        <ecNumber evidence="2">1.5.1.3</ecNumber>
    </submittedName>
</protein>
<evidence type="ECO:0000313" key="3">
    <source>
        <dbReference type="Proteomes" id="UP000317369"/>
    </source>
</evidence>
<evidence type="ECO:0000313" key="2">
    <source>
        <dbReference type="EMBL" id="QDU32552.1"/>
    </source>
</evidence>
<accession>A0A517YQQ2</accession>
<dbReference type="PANTHER" id="PTHR38011">
    <property type="entry name" value="DIHYDROFOLATE REDUCTASE FAMILY PROTEIN (AFU_ORTHOLOGUE AFUA_8G06820)"/>
    <property type="match status" value="1"/>
</dbReference>
<dbReference type="PANTHER" id="PTHR38011:SF11">
    <property type="entry name" value="2,5-DIAMINO-6-RIBOSYLAMINO-4(3H)-PYRIMIDINONE 5'-PHOSPHATE REDUCTASE"/>
    <property type="match status" value="1"/>
</dbReference>
<feature type="domain" description="Bacterial bifunctional deaminase-reductase C-terminal" evidence="1">
    <location>
        <begin position="6"/>
        <end position="177"/>
    </location>
</feature>
<dbReference type="Pfam" id="PF01872">
    <property type="entry name" value="RibD_C"/>
    <property type="match status" value="1"/>
</dbReference>
<dbReference type="Proteomes" id="UP000317369">
    <property type="component" value="Chromosome"/>
</dbReference>
<dbReference type="GO" id="GO:0004146">
    <property type="term" value="F:dihydrofolate reductase activity"/>
    <property type="evidence" value="ECO:0007669"/>
    <property type="project" value="UniProtKB-EC"/>
</dbReference>
<dbReference type="GO" id="GO:0009231">
    <property type="term" value="P:riboflavin biosynthetic process"/>
    <property type="evidence" value="ECO:0007669"/>
    <property type="project" value="InterPro"/>
</dbReference>
<dbReference type="RefSeq" id="WP_145074319.1">
    <property type="nucleotide sequence ID" value="NZ_CP036425.1"/>
</dbReference>
<name>A0A517YQQ2_9BACT</name>
<dbReference type="GO" id="GO:0008703">
    <property type="term" value="F:5-amino-6-(5-phosphoribosylamino)uracil reductase activity"/>
    <property type="evidence" value="ECO:0007669"/>
    <property type="project" value="InterPro"/>
</dbReference>
<proteinExistence type="predicted"/>
<organism evidence="2 3">
    <name type="scientific">Poriferisphaera corsica</name>
    <dbReference type="NCBI Taxonomy" id="2528020"/>
    <lineage>
        <taxon>Bacteria</taxon>
        <taxon>Pseudomonadati</taxon>
        <taxon>Planctomycetota</taxon>
        <taxon>Phycisphaerae</taxon>
        <taxon>Phycisphaerales</taxon>
        <taxon>Phycisphaeraceae</taxon>
        <taxon>Poriferisphaera</taxon>
    </lineage>
</organism>
<dbReference type="InterPro" id="IPR002734">
    <property type="entry name" value="RibDG_C"/>
</dbReference>
<keyword evidence="3" id="KW-1185">Reference proteome</keyword>
<sequence>MKTTAYIATSIDNYIADAKHGVDFLSTTNPDITEQPSDPDIYGFHKFINSIDALVMGRKTLDVITPLIDQWPYGEKPVIILTSHSDYEIAPKLPKTVETLCGLEPNQIIDTLAQRGFHHLYIDGGITISRFLQANLLSEIIITRIPIILGSGIPLFSSLSQHYSLTHKHTESFNTGITQSTYQINTCTL</sequence>
<dbReference type="AlphaFoldDB" id="A0A517YQQ2"/>
<dbReference type="OrthoDB" id="195113at2"/>
<dbReference type="KEGG" id="pcor:KS4_05840"/>
<dbReference type="Gene3D" id="3.40.430.10">
    <property type="entry name" value="Dihydrofolate Reductase, subunit A"/>
    <property type="match status" value="1"/>
</dbReference>
<evidence type="ECO:0000259" key="1">
    <source>
        <dbReference type="Pfam" id="PF01872"/>
    </source>
</evidence>